<evidence type="ECO:0000313" key="8">
    <source>
        <dbReference type="Proteomes" id="UP000053766"/>
    </source>
</evidence>
<comment type="subunit">
    <text evidence="4">AMPK is a heterotrimer of an alpha catalytic subunit (PRKAA1 or PRKAA2), a beta (PRKAB1 or PRKAB2) and a gamma non-catalytic subunits (PRKAG1, PRKAG2 or PRKAG3). Interacts with FNIP1 and FNIP2.</text>
</comment>
<evidence type="ECO:0000256" key="1">
    <source>
        <dbReference type="ARBA" id="ARBA00006750"/>
    </source>
</evidence>
<accession>A0A0D8X8U0</accession>
<evidence type="ECO:0000259" key="6">
    <source>
        <dbReference type="PROSITE" id="PS51371"/>
    </source>
</evidence>
<dbReference type="Proteomes" id="UP000053766">
    <property type="component" value="Unassembled WGS sequence"/>
</dbReference>
<dbReference type="EMBL" id="KN716946">
    <property type="protein sequence ID" value="KJH40973.1"/>
    <property type="molecule type" value="Genomic_DNA"/>
</dbReference>
<evidence type="ECO:0000256" key="3">
    <source>
        <dbReference type="ARBA" id="ARBA00023122"/>
    </source>
</evidence>
<dbReference type="GO" id="GO:0031588">
    <property type="term" value="C:nucleotide-activated protein kinase complex"/>
    <property type="evidence" value="ECO:0007669"/>
    <property type="project" value="TreeGrafter"/>
</dbReference>
<dbReference type="GO" id="GO:0005737">
    <property type="term" value="C:cytoplasm"/>
    <property type="evidence" value="ECO:0007669"/>
    <property type="project" value="TreeGrafter"/>
</dbReference>
<evidence type="ECO:0000256" key="5">
    <source>
        <dbReference type="PROSITE-ProRule" id="PRU00703"/>
    </source>
</evidence>
<dbReference type="GO" id="GO:0016208">
    <property type="term" value="F:AMP binding"/>
    <property type="evidence" value="ECO:0007669"/>
    <property type="project" value="TreeGrafter"/>
</dbReference>
<keyword evidence="8" id="KW-1185">Reference proteome</keyword>
<dbReference type="CDD" id="cd02205">
    <property type="entry name" value="CBS_pair_SF"/>
    <property type="match status" value="1"/>
</dbReference>
<feature type="domain" description="CBS" evidence="6">
    <location>
        <begin position="87"/>
        <end position="145"/>
    </location>
</feature>
<dbReference type="Pfam" id="PF00571">
    <property type="entry name" value="CBS"/>
    <property type="match status" value="2"/>
</dbReference>
<keyword evidence="2" id="KW-0677">Repeat</keyword>
<dbReference type="SUPFAM" id="SSF54631">
    <property type="entry name" value="CBS-domain pair"/>
    <property type="match status" value="1"/>
</dbReference>
<dbReference type="GO" id="GO:0019901">
    <property type="term" value="F:protein kinase binding"/>
    <property type="evidence" value="ECO:0007669"/>
    <property type="project" value="TreeGrafter"/>
</dbReference>
<gene>
    <name evidence="7" type="ORF">DICVIV_13061</name>
</gene>
<dbReference type="InterPro" id="IPR000644">
    <property type="entry name" value="CBS_dom"/>
</dbReference>
<dbReference type="SMART" id="SM00116">
    <property type="entry name" value="CBS"/>
    <property type="match status" value="2"/>
</dbReference>
<sequence>MEEAFEYFVRKETIMAASKTMGHLMLNNNRNGYRAIPQDAMAKLLQSSTCFDALPLSQNVLILDEDLLMWEGFRRILASELVARAKKRKTLVWLSAEDSLLEAVRMLAKYQVHRIPIFNPLSFDPIGIVTYKCILKFLWRYGNELFQQNIFTKTPKELCIGTWKGIRVVFPETPLTDCFDILLNLRISAVPVVEPITLRVVDMYSRFDAVNIALQNEGFKIRKNVRQALECKYLCATVVCCCHSSNEDVVDLLHILIEEEFGCDIALFRLSEMFRAHISLKQVGLT</sequence>
<evidence type="ECO:0000256" key="2">
    <source>
        <dbReference type="ARBA" id="ARBA00022737"/>
    </source>
</evidence>
<dbReference type="AlphaFoldDB" id="A0A0D8X8U0"/>
<evidence type="ECO:0000313" key="7">
    <source>
        <dbReference type="EMBL" id="KJH40973.1"/>
    </source>
</evidence>
<dbReference type="Gene3D" id="3.10.580.10">
    <property type="entry name" value="CBS-domain"/>
    <property type="match status" value="2"/>
</dbReference>
<evidence type="ECO:0000256" key="4">
    <source>
        <dbReference type="ARBA" id="ARBA00025878"/>
    </source>
</evidence>
<keyword evidence="3 5" id="KW-0129">CBS domain</keyword>
<reference evidence="8" key="2">
    <citation type="journal article" date="2016" name="Sci. Rep.">
        <title>Dictyocaulus viviparus genome, variome and transcriptome elucidate lungworm biology and support future intervention.</title>
        <authorList>
            <person name="McNulty S.N."/>
            <person name="Strube C."/>
            <person name="Rosa B.A."/>
            <person name="Martin J.C."/>
            <person name="Tyagi R."/>
            <person name="Choi Y.J."/>
            <person name="Wang Q."/>
            <person name="Hallsworth Pepin K."/>
            <person name="Zhang X."/>
            <person name="Ozersky P."/>
            <person name="Wilson R.K."/>
            <person name="Sternberg P.W."/>
            <person name="Gasser R.B."/>
            <person name="Mitreva M."/>
        </authorList>
    </citation>
    <scope>NUCLEOTIDE SEQUENCE [LARGE SCALE GENOMIC DNA]</scope>
    <source>
        <strain evidence="8">HannoverDv2000</strain>
    </source>
</reference>
<dbReference type="OrthoDB" id="449052at2759"/>
<dbReference type="GO" id="GO:0019887">
    <property type="term" value="F:protein kinase regulator activity"/>
    <property type="evidence" value="ECO:0007669"/>
    <property type="project" value="TreeGrafter"/>
</dbReference>
<protein>
    <submittedName>
        <fullName evidence="7">CBS domain protein</fullName>
    </submittedName>
</protein>
<organism evidence="7 8">
    <name type="scientific">Dictyocaulus viviparus</name>
    <name type="common">Bovine lungworm</name>
    <dbReference type="NCBI Taxonomy" id="29172"/>
    <lineage>
        <taxon>Eukaryota</taxon>
        <taxon>Metazoa</taxon>
        <taxon>Ecdysozoa</taxon>
        <taxon>Nematoda</taxon>
        <taxon>Chromadorea</taxon>
        <taxon>Rhabditida</taxon>
        <taxon>Rhabditina</taxon>
        <taxon>Rhabditomorpha</taxon>
        <taxon>Strongyloidea</taxon>
        <taxon>Metastrongylidae</taxon>
        <taxon>Dictyocaulus</taxon>
    </lineage>
</organism>
<comment type="similarity">
    <text evidence="1">Belongs to the 5'-AMP-activated protein kinase gamma subunit family.</text>
</comment>
<name>A0A0D8X8U0_DICVI</name>
<dbReference type="InterPro" id="IPR046342">
    <property type="entry name" value="CBS_dom_sf"/>
</dbReference>
<dbReference type="STRING" id="29172.A0A0D8X8U0"/>
<dbReference type="GO" id="GO:0005634">
    <property type="term" value="C:nucleus"/>
    <property type="evidence" value="ECO:0007669"/>
    <property type="project" value="TreeGrafter"/>
</dbReference>
<dbReference type="PROSITE" id="PS51371">
    <property type="entry name" value="CBS"/>
    <property type="match status" value="1"/>
</dbReference>
<dbReference type="InterPro" id="IPR050511">
    <property type="entry name" value="AMPK_gamma/SDS23_families"/>
</dbReference>
<dbReference type="PANTHER" id="PTHR13780">
    <property type="entry name" value="AMP-ACTIVATED PROTEIN KINASE, GAMMA REGULATORY SUBUNIT"/>
    <property type="match status" value="1"/>
</dbReference>
<reference evidence="7 8" key="1">
    <citation type="submission" date="2013-11" db="EMBL/GenBank/DDBJ databases">
        <title>Draft genome of the bovine lungworm Dictyocaulus viviparus.</title>
        <authorList>
            <person name="Mitreva M."/>
        </authorList>
    </citation>
    <scope>NUCLEOTIDE SEQUENCE [LARGE SCALE GENOMIC DNA]</scope>
    <source>
        <strain evidence="7 8">HannoverDv2000</strain>
    </source>
</reference>
<proteinExistence type="inferred from homology"/>
<dbReference type="PANTHER" id="PTHR13780:SF19">
    <property type="entry name" value="CBS DOMAIN-CONTAINING PROTEIN"/>
    <property type="match status" value="1"/>
</dbReference>